<gene>
    <name evidence="3" type="ORF">E2I00_019725</name>
</gene>
<dbReference type="SUPFAM" id="SSF50630">
    <property type="entry name" value="Acid proteases"/>
    <property type="match status" value="1"/>
</dbReference>
<dbReference type="PANTHER" id="PTHR47966:SF70">
    <property type="entry name" value="PEPTIDASE A1 DOMAIN-CONTAINING PROTEIN"/>
    <property type="match status" value="1"/>
</dbReference>
<evidence type="ECO:0000259" key="2">
    <source>
        <dbReference type="PROSITE" id="PS51767"/>
    </source>
</evidence>
<reference evidence="3 4" key="1">
    <citation type="journal article" date="2019" name="PLoS ONE">
        <title>Genomic analyses reveal an absence of contemporary introgressive admixture between fin whales and blue whales, despite known hybrids.</title>
        <authorList>
            <person name="Westbury M.V."/>
            <person name="Petersen B."/>
            <person name="Lorenzen E.D."/>
        </authorList>
    </citation>
    <scope>NUCLEOTIDE SEQUENCE [LARGE SCALE GENOMIC DNA]</scope>
    <source>
        <strain evidence="3">FinWhale-01</strain>
    </source>
</reference>
<comment type="similarity">
    <text evidence="1">Belongs to the peptidase A1 family.</text>
</comment>
<organism evidence="3 4">
    <name type="scientific">Balaenoptera physalus</name>
    <name type="common">Fin whale</name>
    <name type="synonym">Balaena physalus</name>
    <dbReference type="NCBI Taxonomy" id="9770"/>
    <lineage>
        <taxon>Eukaryota</taxon>
        <taxon>Metazoa</taxon>
        <taxon>Chordata</taxon>
        <taxon>Craniata</taxon>
        <taxon>Vertebrata</taxon>
        <taxon>Euteleostomi</taxon>
        <taxon>Mammalia</taxon>
        <taxon>Eutheria</taxon>
        <taxon>Laurasiatheria</taxon>
        <taxon>Artiodactyla</taxon>
        <taxon>Whippomorpha</taxon>
        <taxon>Cetacea</taxon>
        <taxon>Mysticeti</taxon>
        <taxon>Balaenopteridae</taxon>
        <taxon>Balaenoptera</taxon>
    </lineage>
</organism>
<dbReference type="EMBL" id="SGJD01002217">
    <property type="protein sequence ID" value="KAB0396253.1"/>
    <property type="molecule type" value="Genomic_DNA"/>
</dbReference>
<dbReference type="AlphaFoldDB" id="A0A643C7R7"/>
<evidence type="ECO:0000313" key="3">
    <source>
        <dbReference type="EMBL" id="KAB0396253.1"/>
    </source>
</evidence>
<dbReference type="Proteomes" id="UP000437017">
    <property type="component" value="Unassembled WGS sequence"/>
</dbReference>
<feature type="domain" description="Peptidase A1" evidence="2">
    <location>
        <begin position="1"/>
        <end position="227"/>
    </location>
</feature>
<protein>
    <recommendedName>
        <fullName evidence="2">Peptidase A1 domain-containing protein</fullName>
    </recommendedName>
</protein>
<dbReference type="GO" id="GO:0006508">
    <property type="term" value="P:proteolysis"/>
    <property type="evidence" value="ECO:0007669"/>
    <property type="project" value="InterPro"/>
</dbReference>
<name>A0A643C7R7_BALPH</name>
<sequence length="227" mass="25027">NHNKFNPSQSSTFRNNGQTYTLSYDFGSLVVVLVFDTMTVQNIVTDNQEFGLNFDGILGMAYPSLAVGGTPTVMQSRLQQDQLTQPLFSFYFSRQPIYQYGESSSWKVWTPNSILVRSSGSLSPGKCTGSLLSRNKFAIGDQATGWCSQGCQAIVDMGTFLLAVSQQYMTSFLQSTGAQENKNGDNNSYCMLGIEASYLPSSSGEPLWILGNVFLKEYYSVFDVANN</sequence>
<dbReference type="PANTHER" id="PTHR47966">
    <property type="entry name" value="BETA-SITE APP-CLEAVING ENZYME, ISOFORM A-RELATED"/>
    <property type="match status" value="1"/>
</dbReference>
<dbReference type="Gene3D" id="2.40.70.10">
    <property type="entry name" value="Acid Proteases"/>
    <property type="match status" value="3"/>
</dbReference>
<accession>A0A643C7R7</accession>
<proteinExistence type="inferred from homology"/>
<dbReference type="Pfam" id="PF00026">
    <property type="entry name" value="Asp"/>
    <property type="match status" value="2"/>
</dbReference>
<feature type="non-terminal residue" evidence="3">
    <location>
        <position position="227"/>
    </location>
</feature>
<dbReference type="InterPro" id="IPR033121">
    <property type="entry name" value="PEPTIDASE_A1"/>
</dbReference>
<keyword evidence="4" id="KW-1185">Reference proteome</keyword>
<dbReference type="PROSITE" id="PS51767">
    <property type="entry name" value="PEPTIDASE_A1"/>
    <property type="match status" value="1"/>
</dbReference>
<dbReference type="InterPro" id="IPR021109">
    <property type="entry name" value="Peptidase_aspartic_dom_sf"/>
</dbReference>
<evidence type="ECO:0000313" key="4">
    <source>
        <dbReference type="Proteomes" id="UP000437017"/>
    </source>
</evidence>
<dbReference type="InterPro" id="IPR001461">
    <property type="entry name" value="Aspartic_peptidase_A1"/>
</dbReference>
<feature type="non-terminal residue" evidence="3">
    <location>
        <position position="1"/>
    </location>
</feature>
<evidence type="ECO:0000256" key="1">
    <source>
        <dbReference type="ARBA" id="ARBA00007447"/>
    </source>
</evidence>
<comment type="caution">
    <text evidence="3">The sequence shown here is derived from an EMBL/GenBank/DDBJ whole genome shotgun (WGS) entry which is preliminary data.</text>
</comment>
<dbReference type="GO" id="GO:0004190">
    <property type="term" value="F:aspartic-type endopeptidase activity"/>
    <property type="evidence" value="ECO:0007669"/>
    <property type="project" value="InterPro"/>
</dbReference>
<dbReference type="PRINTS" id="PR00792">
    <property type="entry name" value="PEPSIN"/>
</dbReference>
<dbReference type="OrthoDB" id="771136at2759"/>